<evidence type="ECO:0000313" key="2">
    <source>
        <dbReference type="Proteomes" id="UP000689195"/>
    </source>
</evidence>
<dbReference type="EMBL" id="CAJJDO010000162">
    <property type="protein sequence ID" value="CAD8211134.1"/>
    <property type="molecule type" value="Genomic_DNA"/>
</dbReference>
<evidence type="ECO:0000313" key="1">
    <source>
        <dbReference type="EMBL" id="CAD8211134.1"/>
    </source>
</evidence>
<dbReference type="AlphaFoldDB" id="A0A8S1YIZ6"/>
<organism evidence="1 2">
    <name type="scientific">Paramecium pentaurelia</name>
    <dbReference type="NCBI Taxonomy" id="43138"/>
    <lineage>
        <taxon>Eukaryota</taxon>
        <taxon>Sar</taxon>
        <taxon>Alveolata</taxon>
        <taxon>Ciliophora</taxon>
        <taxon>Intramacronucleata</taxon>
        <taxon>Oligohymenophorea</taxon>
        <taxon>Peniculida</taxon>
        <taxon>Parameciidae</taxon>
        <taxon>Paramecium</taxon>
    </lineage>
</organism>
<name>A0A8S1YIZ6_9CILI</name>
<dbReference type="Proteomes" id="UP000689195">
    <property type="component" value="Unassembled WGS sequence"/>
</dbReference>
<comment type="caution">
    <text evidence="1">The sequence shown here is derived from an EMBL/GenBank/DDBJ whole genome shotgun (WGS) entry which is preliminary data.</text>
</comment>
<gene>
    <name evidence="1" type="ORF">PPENT_87.1.T1620057</name>
</gene>
<proteinExistence type="predicted"/>
<reference evidence="1" key="1">
    <citation type="submission" date="2021-01" db="EMBL/GenBank/DDBJ databases">
        <authorList>
            <consortium name="Genoscope - CEA"/>
            <person name="William W."/>
        </authorList>
    </citation>
    <scope>NUCLEOTIDE SEQUENCE</scope>
</reference>
<sequence length="336" mass="39590">MNICQDSKINCQLTDLKTESILNDLEQITFNNDSTIVITIQKSYIQAYFQKNEDLKSISSFNVLKDKYYSQLQYLTFSNSFIAIPKSQILISSLNGLNARKFILKIDHGLGLCYKLLLNKNENILFLSYFNEIRIFQKQIIGWKCIDTLQSLSHRDTIQQLCLNFEEDHLVIHTSNGYSGSPTILVYRKKSIEQQIQWVIKQRISVENGMICGFINNNQFLFSDNYSLQFYTQNKDNQKFESENYYNFILSNYQFKSFAFQHQNQVLFIITKNELSVIQLQEQQKLKQRQLIQIDLSKLLEEDVSTVAFNSILTKDGKYLYIWNRKKTKIIRILNN</sequence>
<dbReference type="OrthoDB" id="308572at2759"/>
<accession>A0A8S1YIZ6</accession>
<keyword evidence="2" id="KW-1185">Reference proteome</keyword>
<protein>
    <submittedName>
        <fullName evidence="1">Uncharacterized protein</fullName>
    </submittedName>
</protein>